<feature type="transmembrane region" description="Helical" evidence="1">
    <location>
        <begin position="6"/>
        <end position="24"/>
    </location>
</feature>
<feature type="transmembrane region" description="Helical" evidence="1">
    <location>
        <begin position="61"/>
        <end position="78"/>
    </location>
</feature>
<gene>
    <name evidence="2" type="ORF">GCU85_08425</name>
</gene>
<evidence type="ECO:0008006" key="4">
    <source>
        <dbReference type="Google" id="ProtNLM"/>
    </source>
</evidence>
<name>A0A6N7F1T2_9GAMM</name>
<feature type="transmembrane region" description="Helical" evidence="1">
    <location>
        <begin position="145"/>
        <end position="166"/>
    </location>
</feature>
<organism evidence="2 3">
    <name type="scientific">Ostreibacterium oceani</name>
    <dbReference type="NCBI Taxonomy" id="2654998"/>
    <lineage>
        <taxon>Bacteria</taxon>
        <taxon>Pseudomonadati</taxon>
        <taxon>Pseudomonadota</taxon>
        <taxon>Gammaproteobacteria</taxon>
        <taxon>Cardiobacteriales</taxon>
        <taxon>Ostreibacteriaceae</taxon>
        <taxon>Ostreibacterium</taxon>
    </lineage>
</organism>
<keyword evidence="3" id="KW-1185">Reference proteome</keyword>
<dbReference type="Pfam" id="PF02325">
    <property type="entry name" value="CCB3_YggT"/>
    <property type="match status" value="1"/>
</dbReference>
<dbReference type="RefSeq" id="WP_152810739.1">
    <property type="nucleotide sequence ID" value="NZ_WHNW01000010.1"/>
</dbReference>
<protein>
    <recommendedName>
        <fullName evidence="4">YggT family protein</fullName>
    </recommendedName>
</protein>
<feature type="transmembrane region" description="Helical" evidence="1">
    <location>
        <begin position="98"/>
        <end position="115"/>
    </location>
</feature>
<accession>A0A6N7F1T2</accession>
<dbReference type="InParanoid" id="A0A6N7F1T2"/>
<evidence type="ECO:0000313" key="3">
    <source>
        <dbReference type="Proteomes" id="UP000471298"/>
    </source>
</evidence>
<dbReference type="InterPro" id="IPR003425">
    <property type="entry name" value="CCB3/YggT"/>
</dbReference>
<keyword evidence="1" id="KW-0812">Transmembrane</keyword>
<evidence type="ECO:0000313" key="2">
    <source>
        <dbReference type="EMBL" id="MPV86748.1"/>
    </source>
</evidence>
<evidence type="ECO:0000256" key="1">
    <source>
        <dbReference type="SAM" id="Phobius"/>
    </source>
</evidence>
<dbReference type="FunCoup" id="A0A6N7F1T2">
    <property type="interactions" value="72"/>
</dbReference>
<dbReference type="Proteomes" id="UP000471298">
    <property type="component" value="Unassembled WGS sequence"/>
</dbReference>
<keyword evidence="1" id="KW-0472">Membrane</keyword>
<keyword evidence="1" id="KW-1133">Transmembrane helix</keyword>
<reference evidence="2 3" key="1">
    <citation type="submission" date="2019-10" db="EMBL/GenBank/DDBJ databases">
        <title>Cardiobacteriales fam. a chemoheterotrophic member of the order Cardiobacteriales, and proposal of Cardiobacteriales fam. nov.</title>
        <authorList>
            <person name="Wang C."/>
        </authorList>
    </citation>
    <scope>NUCLEOTIDE SEQUENCE [LARGE SCALE GENOMIC DNA]</scope>
    <source>
        <strain evidence="2 3">ML27</strain>
    </source>
</reference>
<dbReference type="AlphaFoldDB" id="A0A6N7F1T2"/>
<comment type="caution">
    <text evidence="2">The sequence shown here is derived from an EMBL/GenBank/DDBJ whole genome shotgun (WGS) entry which is preliminary data.</text>
</comment>
<dbReference type="GO" id="GO:0016020">
    <property type="term" value="C:membrane"/>
    <property type="evidence" value="ECO:0007669"/>
    <property type="project" value="InterPro"/>
</dbReference>
<proteinExistence type="predicted"/>
<sequence>MTTQQILLIIIAVVQITLILRFHLEWSKVDAFMQPAATIRKLTNPLVLPVKKQLPYAVKPWAAIIIAIVLTLLAFFLFYSDSVMVLVVGSVLTLCKNWMLFLKYGIFLYVIGSWLQMREFARANYFLDQIFAPVLRPIRRIIPPLGGLDFSAIVLLIGLTIAQAQLNMLGAFLLSRLGQ</sequence>
<dbReference type="EMBL" id="WHNW01000010">
    <property type="protein sequence ID" value="MPV86748.1"/>
    <property type="molecule type" value="Genomic_DNA"/>
</dbReference>